<dbReference type="GO" id="GO:0000155">
    <property type="term" value="F:phosphorelay sensor kinase activity"/>
    <property type="evidence" value="ECO:0007669"/>
    <property type="project" value="InterPro"/>
</dbReference>
<dbReference type="GO" id="GO:0005886">
    <property type="term" value="C:plasma membrane"/>
    <property type="evidence" value="ECO:0007669"/>
    <property type="project" value="UniProtKB-SubCell"/>
</dbReference>
<dbReference type="InterPro" id="IPR005467">
    <property type="entry name" value="His_kinase_dom"/>
</dbReference>
<feature type="domain" description="Histidine kinase" evidence="15">
    <location>
        <begin position="321"/>
        <end position="524"/>
    </location>
</feature>
<evidence type="ECO:0000256" key="1">
    <source>
        <dbReference type="ARBA" id="ARBA00000085"/>
    </source>
</evidence>
<dbReference type="Gene3D" id="3.30.565.10">
    <property type="entry name" value="Histidine kinase-like ATPase, C-terminal domain"/>
    <property type="match status" value="1"/>
</dbReference>
<evidence type="ECO:0000256" key="14">
    <source>
        <dbReference type="SAM" id="Phobius"/>
    </source>
</evidence>
<feature type="transmembrane region" description="Helical" evidence="14">
    <location>
        <begin position="170"/>
        <end position="191"/>
    </location>
</feature>
<dbReference type="InterPro" id="IPR004358">
    <property type="entry name" value="Sig_transdc_His_kin-like_C"/>
</dbReference>
<proteinExistence type="predicted"/>
<dbReference type="Proteomes" id="UP000467249">
    <property type="component" value="Chromosome"/>
</dbReference>
<dbReference type="SMART" id="SM00387">
    <property type="entry name" value="HATPase_c"/>
    <property type="match status" value="1"/>
</dbReference>
<sequence>MAVLPRSLAGQAFALQAAVIALVVLAGSALALYDAKRDGDRSAREQVTAIAVALADAPSTAQAIENRNATEVLQPVTEAVRKGTNIAFITIMAPDRTRFTHTNPAMIGGKYIGNIEPAMRGATFTEVYTGTLGPSIRTVAPVRDGSGQVIGLVAAGITEQSLAARWRAQWPAIVGMGVGALALSFVGVWAIRRRILRQTHGLAPDELRVMYDHHDAILHSVSEGLIVLDHDRVALVNDEARRLLSLPAGPIQRADLPEFLRGNDPGVRDEVRVTEDRVLVVNRSAVSASDSEVVTIRDRTELQGALGELSALQMFSDSLRAQAHESANKLHTVITLVEMGRPEEAVKFATKELALSQQLVDRLSQAVGEPALMALLLGKTAEADERGIALTITEDTHLPAGADDLILSPQELVTVLGNLIDNAMDACDRDDPWVEVTVTQDEDRLLIAVADSGPGMDADTFDRAMRRGYSTKADKGADSGADTPAGHQGLGLALIAQIVTRHGGTLTADITYASVVTVAITKAREQASERARR</sequence>
<comment type="catalytic activity">
    <reaction evidence="1">
        <text>ATP + protein L-histidine = ADP + protein N-phospho-L-histidine.</text>
        <dbReference type="EC" id="2.7.13.3"/>
    </reaction>
</comment>
<name>A0A6N4WBA7_9MYCO</name>
<evidence type="ECO:0000256" key="5">
    <source>
        <dbReference type="ARBA" id="ARBA00022553"/>
    </source>
</evidence>
<accession>A0A6N4WBA7</accession>
<keyword evidence="10 16" id="KW-0067">ATP-binding</keyword>
<dbReference type="InterPro" id="IPR033463">
    <property type="entry name" value="sCache_3"/>
</dbReference>
<keyword evidence="4" id="KW-1003">Cell membrane</keyword>
<evidence type="ECO:0000313" key="16">
    <source>
        <dbReference type="EMBL" id="BBZ77477.1"/>
    </source>
</evidence>
<dbReference type="CDD" id="cd18773">
    <property type="entry name" value="PDC1_HK_sensor"/>
    <property type="match status" value="1"/>
</dbReference>
<dbReference type="InterPro" id="IPR050980">
    <property type="entry name" value="2C_sensor_his_kinase"/>
</dbReference>
<keyword evidence="11 14" id="KW-1133">Transmembrane helix</keyword>
<dbReference type="SUPFAM" id="SSF103190">
    <property type="entry name" value="Sensory domain-like"/>
    <property type="match status" value="1"/>
</dbReference>
<evidence type="ECO:0000256" key="3">
    <source>
        <dbReference type="ARBA" id="ARBA00012438"/>
    </source>
</evidence>
<dbReference type="KEGG" id="many:MANY_28140"/>
<dbReference type="InterPro" id="IPR029151">
    <property type="entry name" value="Sensor-like_sf"/>
</dbReference>
<evidence type="ECO:0000256" key="8">
    <source>
        <dbReference type="ARBA" id="ARBA00022741"/>
    </source>
</evidence>
<keyword evidence="13 14" id="KW-0472">Membrane</keyword>
<dbReference type="PRINTS" id="PR00344">
    <property type="entry name" value="BCTRLSENSOR"/>
</dbReference>
<evidence type="ECO:0000256" key="2">
    <source>
        <dbReference type="ARBA" id="ARBA00004651"/>
    </source>
</evidence>
<dbReference type="PROSITE" id="PS50109">
    <property type="entry name" value="HIS_KIN"/>
    <property type="match status" value="1"/>
</dbReference>
<keyword evidence="5" id="KW-0597">Phosphoprotein</keyword>
<dbReference type="GO" id="GO:0005524">
    <property type="term" value="F:ATP binding"/>
    <property type="evidence" value="ECO:0007669"/>
    <property type="project" value="UniProtKB-KW"/>
</dbReference>
<keyword evidence="8" id="KW-0547">Nucleotide-binding</keyword>
<dbReference type="EC" id="2.7.13.3" evidence="3"/>
<dbReference type="EMBL" id="AP022620">
    <property type="protein sequence ID" value="BBZ77477.1"/>
    <property type="molecule type" value="Genomic_DNA"/>
</dbReference>
<evidence type="ECO:0000256" key="4">
    <source>
        <dbReference type="ARBA" id="ARBA00022475"/>
    </source>
</evidence>
<dbReference type="InterPro" id="IPR003594">
    <property type="entry name" value="HATPase_dom"/>
</dbReference>
<evidence type="ECO:0000256" key="13">
    <source>
        <dbReference type="ARBA" id="ARBA00023136"/>
    </source>
</evidence>
<evidence type="ECO:0000256" key="12">
    <source>
        <dbReference type="ARBA" id="ARBA00023012"/>
    </source>
</evidence>
<keyword evidence="7 14" id="KW-0812">Transmembrane</keyword>
<keyword evidence="12" id="KW-0902">Two-component regulatory system</keyword>
<organism evidence="16 17">
    <name type="scientific">Mycolicibacterium anyangense</name>
    <dbReference type="NCBI Taxonomy" id="1431246"/>
    <lineage>
        <taxon>Bacteria</taxon>
        <taxon>Bacillati</taxon>
        <taxon>Actinomycetota</taxon>
        <taxon>Actinomycetes</taxon>
        <taxon>Mycobacteriales</taxon>
        <taxon>Mycobacteriaceae</taxon>
        <taxon>Mycolicibacterium</taxon>
    </lineage>
</organism>
<evidence type="ECO:0000256" key="9">
    <source>
        <dbReference type="ARBA" id="ARBA00022777"/>
    </source>
</evidence>
<dbReference type="InterPro" id="IPR036890">
    <property type="entry name" value="HATPase_C_sf"/>
</dbReference>
<evidence type="ECO:0000259" key="15">
    <source>
        <dbReference type="PROSITE" id="PS50109"/>
    </source>
</evidence>
<evidence type="ECO:0000256" key="6">
    <source>
        <dbReference type="ARBA" id="ARBA00022679"/>
    </source>
</evidence>
<comment type="subcellular location">
    <subcellularLocation>
        <location evidence="2">Cell membrane</location>
        <topology evidence="2">Multi-pass membrane protein</topology>
    </subcellularLocation>
</comment>
<evidence type="ECO:0000256" key="10">
    <source>
        <dbReference type="ARBA" id="ARBA00022840"/>
    </source>
</evidence>
<protein>
    <recommendedName>
        <fullName evidence="3">histidine kinase</fullName>
        <ecNumber evidence="3">2.7.13.3</ecNumber>
    </recommendedName>
</protein>
<dbReference type="Pfam" id="PF02518">
    <property type="entry name" value="HATPase_c"/>
    <property type="match status" value="1"/>
</dbReference>
<dbReference type="PANTHER" id="PTHR44936">
    <property type="entry name" value="SENSOR PROTEIN CREC"/>
    <property type="match status" value="1"/>
</dbReference>
<evidence type="ECO:0000313" key="17">
    <source>
        <dbReference type="Proteomes" id="UP000467249"/>
    </source>
</evidence>
<dbReference type="AlphaFoldDB" id="A0A6N4WBA7"/>
<dbReference type="RefSeq" id="WP_163804790.1">
    <property type="nucleotide sequence ID" value="NZ_AP022620.1"/>
</dbReference>
<evidence type="ECO:0000256" key="7">
    <source>
        <dbReference type="ARBA" id="ARBA00022692"/>
    </source>
</evidence>
<keyword evidence="9" id="KW-0418">Kinase</keyword>
<dbReference type="SUPFAM" id="SSF55890">
    <property type="entry name" value="Sporulation response regulatory protein Spo0B"/>
    <property type="match status" value="1"/>
</dbReference>
<gene>
    <name evidence="16" type="ORF">MANY_28140</name>
</gene>
<dbReference type="SUPFAM" id="SSF55874">
    <property type="entry name" value="ATPase domain of HSP90 chaperone/DNA topoisomerase II/histidine kinase"/>
    <property type="match status" value="1"/>
</dbReference>
<dbReference type="Pfam" id="PF17203">
    <property type="entry name" value="sCache_3_2"/>
    <property type="match status" value="1"/>
</dbReference>
<dbReference type="Gene3D" id="3.30.450.20">
    <property type="entry name" value="PAS domain"/>
    <property type="match status" value="2"/>
</dbReference>
<keyword evidence="6" id="KW-0808">Transferase</keyword>
<evidence type="ECO:0000256" key="11">
    <source>
        <dbReference type="ARBA" id="ARBA00022989"/>
    </source>
</evidence>
<reference evidence="16 17" key="1">
    <citation type="journal article" date="2019" name="Emerg. Microbes Infect.">
        <title>Comprehensive subspecies identification of 175 nontuberculous mycobacteria species based on 7547 genomic profiles.</title>
        <authorList>
            <person name="Matsumoto Y."/>
            <person name="Kinjo T."/>
            <person name="Motooka D."/>
            <person name="Nabeya D."/>
            <person name="Jung N."/>
            <person name="Uechi K."/>
            <person name="Horii T."/>
            <person name="Iida T."/>
            <person name="Fujita J."/>
            <person name="Nakamura S."/>
        </authorList>
    </citation>
    <scope>NUCLEOTIDE SEQUENCE [LARGE SCALE GENOMIC DNA]</scope>
    <source>
        <strain evidence="16 17">JCM 30275</strain>
    </source>
</reference>
<keyword evidence="17" id="KW-1185">Reference proteome</keyword>
<dbReference type="InterPro" id="IPR016120">
    <property type="entry name" value="Sig_transdc_His_kin_SpoOB"/>
</dbReference>
<dbReference type="PANTHER" id="PTHR44936:SF9">
    <property type="entry name" value="SENSOR PROTEIN CREC"/>
    <property type="match status" value="1"/>
</dbReference>